<dbReference type="InterPro" id="IPR001680">
    <property type="entry name" value="WD40_rpt"/>
</dbReference>
<reference evidence="2" key="1">
    <citation type="submission" date="2021-01" db="EMBL/GenBank/DDBJ databases">
        <authorList>
            <consortium name="Genoscope - CEA"/>
            <person name="William W."/>
        </authorList>
    </citation>
    <scope>NUCLEOTIDE SEQUENCE</scope>
</reference>
<dbReference type="PROSITE" id="PS50082">
    <property type="entry name" value="WD_REPEATS_2"/>
    <property type="match status" value="2"/>
</dbReference>
<feature type="repeat" description="WD" evidence="1">
    <location>
        <begin position="252"/>
        <end position="284"/>
    </location>
</feature>
<comment type="caution">
    <text evidence="2">The sequence shown here is derived from an EMBL/GenBank/DDBJ whole genome shotgun (WGS) entry which is preliminary data.</text>
</comment>
<evidence type="ECO:0000313" key="3">
    <source>
        <dbReference type="Proteomes" id="UP000692954"/>
    </source>
</evidence>
<feature type="repeat" description="WD" evidence="1">
    <location>
        <begin position="208"/>
        <end position="243"/>
    </location>
</feature>
<proteinExistence type="predicted"/>
<gene>
    <name evidence="2" type="ORF">PSON_ATCC_30995.1.T1200031</name>
</gene>
<dbReference type="AlphaFoldDB" id="A0A8S1QUR8"/>
<evidence type="ECO:0000256" key="1">
    <source>
        <dbReference type="PROSITE-ProRule" id="PRU00221"/>
    </source>
</evidence>
<dbReference type="GO" id="GO:0016226">
    <property type="term" value="P:iron-sulfur cluster assembly"/>
    <property type="evidence" value="ECO:0007669"/>
    <property type="project" value="TreeGrafter"/>
</dbReference>
<evidence type="ECO:0008006" key="4">
    <source>
        <dbReference type="Google" id="ProtNLM"/>
    </source>
</evidence>
<dbReference type="PROSITE" id="PS50294">
    <property type="entry name" value="WD_REPEATS_REGION"/>
    <property type="match status" value="2"/>
</dbReference>
<protein>
    <recommendedName>
        <fullName evidence="4">WD40-repeat-containing domain</fullName>
    </recommendedName>
</protein>
<dbReference type="Pfam" id="PF00400">
    <property type="entry name" value="WD40"/>
    <property type="match status" value="3"/>
</dbReference>
<dbReference type="Proteomes" id="UP000692954">
    <property type="component" value="Unassembled WGS sequence"/>
</dbReference>
<dbReference type="PANTHER" id="PTHR19920:SF0">
    <property type="entry name" value="CYTOSOLIC IRON-SULFUR PROTEIN ASSEMBLY PROTEIN CIAO1-RELATED"/>
    <property type="match status" value="1"/>
</dbReference>
<organism evidence="2 3">
    <name type="scientific">Paramecium sonneborni</name>
    <dbReference type="NCBI Taxonomy" id="65129"/>
    <lineage>
        <taxon>Eukaryota</taxon>
        <taxon>Sar</taxon>
        <taxon>Alveolata</taxon>
        <taxon>Ciliophora</taxon>
        <taxon>Intramacronucleata</taxon>
        <taxon>Oligohymenophorea</taxon>
        <taxon>Peniculida</taxon>
        <taxon>Parameciidae</taxon>
        <taxon>Paramecium</taxon>
    </lineage>
</organism>
<sequence>MEQQLLCPTHNQQIQIVCFNEQCQLFRFSCYECLNKEHHLSHIKELKTIQEFLEFKQQKQKEYQDFALQIKNDLDLIMNLLDEVREKLLKFDKYEMDTLDQMNDLLDLLLENQKVQNKYALIIVEQQQKLMSILKNYNSNLKETQINLQSQNSTQNILKYQLINKLKESPIYSFSFNNDSSILAAGYSSGQISIFELNQDKITKSQIVNQHSNAVYCLQFFHKKDWLISGSQDKMIIIWSFENKYWFCQQRIDAHSDWISHIIINKNDSLFISSSGDKTIQFWNQEEQWKRSQILTAHVNTVNSLSLNFAEDQLISCSCDQTIKVFGFQNSIWILLQTINVDKLGFRLCFIDNFTFVFQSEKSLELSIYKINETNEQYYLTKNISVQNDNHCSNLFPLKFVKAKNLILNKNGSKVILIKILNNGQFVEQEHIDFNTRYVYGVISNDGNYLTTWDQNSKYLQIRRVVE</sequence>
<accession>A0A8S1QUR8</accession>
<keyword evidence="3" id="KW-1185">Reference proteome</keyword>
<keyword evidence="1" id="KW-0853">WD repeat</keyword>
<name>A0A8S1QUR8_9CILI</name>
<dbReference type="SMART" id="SM00320">
    <property type="entry name" value="WD40"/>
    <property type="match status" value="4"/>
</dbReference>
<dbReference type="EMBL" id="CAJJDN010000120">
    <property type="protein sequence ID" value="CAD8119153.1"/>
    <property type="molecule type" value="Genomic_DNA"/>
</dbReference>
<dbReference type="GO" id="GO:0097361">
    <property type="term" value="C:cytosolic [4Fe-4S] assembly targeting complex"/>
    <property type="evidence" value="ECO:0007669"/>
    <property type="project" value="TreeGrafter"/>
</dbReference>
<dbReference type="PANTHER" id="PTHR19920">
    <property type="entry name" value="WD40 PROTEIN CIAO1"/>
    <property type="match status" value="1"/>
</dbReference>
<evidence type="ECO:0000313" key="2">
    <source>
        <dbReference type="EMBL" id="CAD8119153.1"/>
    </source>
</evidence>
<dbReference type="OrthoDB" id="406844at2759"/>